<dbReference type="PROSITE" id="PS50222">
    <property type="entry name" value="EF_HAND_2"/>
    <property type="match status" value="2"/>
</dbReference>
<name>A0A371K723_9GAMM</name>
<feature type="domain" description="EF-hand" evidence="1">
    <location>
        <begin position="139"/>
        <end position="166"/>
    </location>
</feature>
<organism evidence="2 3">
    <name type="scientific">Lysobacter silvisoli</name>
    <dbReference type="NCBI Taxonomy" id="2293254"/>
    <lineage>
        <taxon>Bacteria</taxon>
        <taxon>Pseudomonadati</taxon>
        <taxon>Pseudomonadota</taxon>
        <taxon>Gammaproteobacteria</taxon>
        <taxon>Lysobacterales</taxon>
        <taxon>Lysobacteraceae</taxon>
        <taxon>Lysobacter</taxon>
    </lineage>
</organism>
<dbReference type="SUPFAM" id="SSF47473">
    <property type="entry name" value="EF-hand"/>
    <property type="match status" value="1"/>
</dbReference>
<comment type="caution">
    <text evidence="2">The sequence shown here is derived from an EMBL/GenBank/DDBJ whole genome shotgun (WGS) entry which is preliminary data.</text>
</comment>
<dbReference type="AlphaFoldDB" id="A0A371K723"/>
<dbReference type="InterPro" id="IPR011992">
    <property type="entry name" value="EF-hand-dom_pair"/>
</dbReference>
<evidence type="ECO:0000313" key="2">
    <source>
        <dbReference type="EMBL" id="RDZ29705.1"/>
    </source>
</evidence>
<dbReference type="Pfam" id="PF13202">
    <property type="entry name" value="EF-hand_5"/>
    <property type="match status" value="2"/>
</dbReference>
<protein>
    <recommendedName>
        <fullName evidence="1">EF-hand domain-containing protein</fullName>
    </recommendedName>
</protein>
<sequence length="167" mass="18153">MPTPRPPTLPGLAAPERRRLAAAHHQEIRMKPCRPLLLILLLCIALPVPAAQKQAKAGAAPDPVTAAGLLKRMDRDGDGKLSFEEYRNAMIRRFAQADADRDGVLRGDEIPAHLVPVARAESGQREVTLDAYGDALRPVFDSFDTDRDGYLDGAQLEALAQARQAAK</sequence>
<accession>A0A371K723</accession>
<dbReference type="SMART" id="SM00054">
    <property type="entry name" value="EFh"/>
    <property type="match status" value="2"/>
</dbReference>
<keyword evidence="3" id="KW-1185">Reference proteome</keyword>
<dbReference type="OrthoDB" id="5703633at2"/>
<dbReference type="EMBL" id="QTSU01000001">
    <property type="protein sequence ID" value="RDZ29705.1"/>
    <property type="molecule type" value="Genomic_DNA"/>
</dbReference>
<dbReference type="GO" id="GO:0005509">
    <property type="term" value="F:calcium ion binding"/>
    <property type="evidence" value="ECO:0007669"/>
    <property type="project" value="InterPro"/>
</dbReference>
<feature type="domain" description="EF-hand" evidence="1">
    <location>
        <begin position="69"/>
        <end position="96"/>
    </location>
</feature>
<gene>
    <name evidence="2" type="ORF">DX914_05485</name>
</gene>
<dbReference type="Proteomes" id="UP000264492">
    <property type="component" value="Unassembled WGS sequence"/>
</dbReference>
<dbReference type="RefSeq" id="WP_115859143.1">
    <property type="nucleotide sequence ID" value="NZ_QTSU01000001.1"/>
</dbReference>
<dbReference type="PROSITE" id="PS00018">
    <property type="entry name" value="EF_HAND_1"/>
    <property type="match status" value="1"/>
</dbReference>
<reference evidence="2 3" key="1">
    <citation type="submission" date="2018-08" db="EMBL/GenBank/DDBJ databases">
        <title>Lysobacter sp. zong2l5, whole genome shotgun sequence.</title>
        <authorList>
            <person name="Zhang X."/>
            <person name="Feng G."/>
            <person name="Zhu H."/>
        </authorList>
    </citation>
    <scope>NUCLEOTIDE SEQUENCE [LARGE SCALE GENOMIC DNA]</scope>
    <source>
        <strain evidence="3">zong2l5</strain>
    </source>
</reference>
<dbReference type="InterPro" id="IPR002048">
    <property type="entry name" value="EF_hand_dom"/>
</dbReference>
<evidence type="ECO:0000259" key="1">
    <source>
        <dbReference type="PROSITE" id="PS50222"/>
    </source>
</evidence>
<evidence type="ECO:0000313" key="3">
    <source>
        <dbReference type="Proteomes" id="UP000264492"/>
    </source>
</evidence>
<dbReference type="Gene3D" id="1.10.238.10">
    <property type="entry name" value="EF-hand"/>
    <property type="match status" value="2"/>
</dbReference>
<dbReference type="InterPro" id="IPR018247">
    <property type="entry name" value="EF_Hand_1_Ca_BS"/>
</dbReference>
<proteinExistence type="predicted"/>